<name>A0A3P1CCV2_9BACT</name>
<dbReference type="Proteomes" id="UP000274271">
    <property type="component" value="Unassembled WGS sequence"/>
</dbReference>
<proteinExistence type="predicted"/>
<keyword evidence="3" id="KW-1185">Reference proteome</keyword>
<sequence length="120" mass="12911">MLPFLVIALLSAVAQLFLPWWVIAPVAFGVCLWRSKTGWRAFGNGFLGIAVVWFVYALSIHLQTDGILTGRMADLLFKIKAPLVLLLLTPLIGGLVGGLAGLAGQQLRAVFSTDPNHRAA</sequence>
<accession>A0A3P1CCV2</accession>
<gene>
    <name evidence="2" type="ORF">EHT87_26875</name>
</gene>
<feature type="transmembrane region" description="Helical" evidence="1">
    <location>
        <begin position="39"/>
        <end position="62"/>
    </location>
</feature>
<evidence type="ECO:0000313" key="2">
    <source>
        <dbReference type="EMBL" id="RRB11112.1"/>
    </source>
</evidence>
<evidence type="ECO:0000313" key="3">
    <source>
        <dbReference type="Proteomes" id="UP000274271"/>
    </source>
</evidence>
<evidence type="ECO:0000256" key="1">
    <source>
        <dbReference type="SAM" id="Phobius"/>
    </source>
</evidence>
<dbReference type="OrthoDB" id="1525231at2"/>
<comment type="caution">
    <text evidence="2">The sequence shown here is derived from an EMBL/GenBank/DDBJ whole genome shotgun (WGS) entry which is preliminary data.</text>
</comment>
<feature type="transmembrane region" description="Helical" evidence="1">
    <location>
        <begin position="83"/>
        <end position="103"/>
    </location>
</feature>
<keyword evidence="1" id="KW-0472">Membrane</keyword>
<keyword evidence="1" id="KW-0812">Transmembrane</keyword>
<protein>
    <submittedName>
        <fullName evidence="2">Uncharacterized protein</fullName>
    </submittedName>
</protein>
<reference evidence="2 3" key="1">
    <citation type="submission" date="2018-11" db="EMBL/GenBank/DDBJ databases">
        <authorList>
            <person name="Zhou Z."/>
            <person name="Wang G."/>
        </authorList>
    </citation>
    <scope>NUCLEOTIDE SEQUENCE [LARGE SCALE GENOMIC DNA]</scope>
    <source>
        <strain evidence="2 3">KCTC42998</strain>
    </source>
</reference>
<organism evidence="2 3">
    <name type="scientific">Larkinella knui</name>
    <dbReference type="NCBI Taxonomy" id="2025310"/>
    <lineage>
        <taxon>Bacteria</taxon>
        <taxon>Pseudomonadati</taxon>
        <taxon>Bacteroidota</taxon>
        <taxon>Cytophagia</taxon>
        <taxon>Cytophagales</taxon>
        <taxon>Spirosomataceae</taxon>
        <taxon>Larkinella</taxon>
    </lineage>
</organism>
<dbReference type="AlphaFoldDB" id="A0A3P1CCV2"/>
<keyword evidence="1" id="KW-1133">Transmembrane helix</keyword>
<dbReference type="EMBL" id="RQJP01000006">
    <property type="protein sequence ID" value="RRB11112.1"/>
    <property type="molecule type" value="Genomic_DNA"/>
</dbReference>